<dbReference type="GO" id="GO:0000428">
    <property type="term" value="C:DNA-directed RNA polymerase complex"/>
    <property type="evidence" value="ECO:0007669"/>
    <property type="project" value="UniProtKB-KW"/>
</dbReference>
<evidence type="ECO:0000313" key="5">
    <source>
        <dbReference type="EMBL" id="MBA4630655.1"/>
    </source>
</evidence>
<dbReference type="GO" id="GO:0003899">
    <property type="term" value="F:DNA-directed RNA polymerase activity"/>
    <property type="evidence" value="ECO:0007669"/>
    <property type="project" value="UniProtKB-EC"/>
</dbReference>
<comment type="subcellular location">
    <subcellularLocation>
        <location evidence="1">Plastid</location>
        <location evidence="1">Chloroplast</location>
    </subcellularLocation>
</comment>
<proteinExistence type="predicted"/>
<keyword evidence="3" id="KW-0934">Plastid</keyword>
<evidence type="ECO:0000256" key="4">
    <source>
        <dbReference type="ARBA" id="ARBA00022946"/>
    </source>
</evidence>
<dbReference type="EMBL" id="GISG01074592">
    <property type="protein sequence ID" value="MBA4630655.1"/>
    <property type="molecule type" value="Transcribed_RNA"/>
</dbReference>
<reference evidence="5" key="2">
    <citation type="submission" date="2020-07" db="EMBL/GenBank/DDBJ databases">
        <authorList>
            <person name="Vera ALvarez R."/>
            <person name="Arias-Moreno D.M."/>
            <person name="Jimenez-Jacinto V."/>
            <person name="Jimenez-Bremont J.F."/>
            <person name="Swaminathan K."/>
            <person name="Moose S.P."/>
            <person name="Guerrero-Gonzalez M.L."/>
            <person name="Marino-Ramirez L."/>
            <person name="Landsman D."/>
            <person name="Rodriguez-Kessler M."/>
            <person name="Delgado-Sanchez P."/>
        </authorList>
    </citation>
    <scope>NUCLEOTIDE SEQUENCE</scope>
    <source>
        <tissue evidence="5">Cladode</tissue>
    </source>
</reference>
<keyword evidence="5" id="KW-0548">Nucleotidyltransferase</keyword>
<dbReference type="Gene3D" id="3.10.450.40">
    <property type="match status" value="1"/>
</dbReference>
<accession>A0A7C8Z0P6</accession>
<evidence type="ECO:0000256" key="2">
    <source>
        <dbReference type="ARBA" id="ARBA00022528"/>
    </source>
</evidence>
<dbReference type="PANTHER" id="PTHR33415:SF4">
    <property type="entry name" value="DCL PROTEIN (DUF3223)"/>
    <property type="match status" value="1"/>
</dbReference>
<keyword evidence="5" id="KW-0804">Transcription</keyword>
<dbReference type="GO" id="GO:0009507">
    <property type="term" value="C:chloroplast"/>
    <property type="evidence" value="ECO:0007669"/>
    <property type="project" value="UniProtKB-SubCell"/>
</dbReference>
<protein>
    <submittedName>
        <fullName evidence="5">DNA-directed RNA polymerase</fullName>
        <ecNumber evidence="5">2.7.7.6</ecNumber>
    </submittedName>
</protein>
<dbReference type="InterPro" id="IPR044673">
    <property type="entry name" value="DCL-like"/>
</dbReference>
<dbReference type="PANTHER" id="PTHR33415">
    <property type="entry name" value="PROTEIN EMBRYO DEFECTIVE 514"/>
    <property type="match status" value="1"/>
</dbReference>
<evidence type="ECO:0000256" key="1">
    <source>
        <dbReference type="ARBA" id="ARBA00004229"/>
    </source>
</evidence>
<dbReference type="FunFam" id="3.10.450.40:FF:000008">
    <property type="entry name" value="Protein DCL, chloroplastic"/>
    <property type="match status" value="1"/>
</dbReference>
<dbReference type="GO" id="GO:0009658">
    <property type="term" value="P:chloroplast organization"/>
    <property type="evidence" value="ECO:0007669"/>
    <property type="project" value="UniProtKB-ARBA"/>
</dbReference>
<keyword evidence="5" id="KW-0808">Transferase</keyword>
<dbReference type="AlphaFoldDB" id="A0A7C8Z0P6"/>
<dbReference type="GO" id="GO:1901259">
    <property type="term" value="P:chloroplast rRNA processing"/>
    <property type="evidence" value="ECO:0007669"/>
    <property type="project" value="TreeGrafter"/>
</dbReference>
<evidence type="ECO:0000256" key="3">
    <source>
        <dbReference type="ARBA" id="ARBA00022640"/>
    </source>
</evidence>
<dbReference type="EC" id="2.7.7.6" evidence="5"/>
<keyword evidence="2" id="KW-0150">Chloroplast</keyword>
<reference evidence="5" key="1">
    <citation type="journal article" date="2013" name="J. Plant Res.">
        <title>Effect of fungi and light on seed germination of three Opuntia species from semiarid lands of central Mexico.</title>
        <authorList>
            <person name="Delgado-Sanchez P."/>
            <person name="Jimenez-Bremont J.F."/>
            <person name="Guerrero-Gonzalez Mde L."/>
            <person name="Flores J."/>
        </authorList>
    </citation>
    <scope>NUCLEOTIDE SEQUENCE</scope>
    <source>
        <tissue evidence="5">Cladode</tissue>
    </source>
</reference>
<keyword evidence="5" id="KW-0240">DNA-directed RNA polymerase</keyword>
<organism evidence="5">
    <name type="scientific">Opuntia streptacantha</name>
    <name type="common">Prickly pear cactus</name>
    <name type="synonym">Opuntia cardona</name>
    <dbReference type="NCBI Taxonomy" id="393608"/>
    <lineage>
        <taxon>Eukaryota</taxon>
        <taxon>Viridiplantae</taxon>
        <taxon>Streptophyta</taxon>
        <taxon>Embryophyta</taxon>
        <taxon>Tracheophyta</taxon>
        <taxon>Spermatophyta</taxon>
        <taxon>Magnoliopsida</taxon>
        <taxon>eudicotyledons</taxon>
        <taxon>Gunneridae</taxon>
        <taxon>Pentapetalae</taxon>
        <taxon>Caryophyllales</taxon>
        <taxon>Cactineae</taxon>
        <taxon>Cactaceae</taxon>
        <taxon>Opuntioideae</taxon>
        <taxon>Opuntia</taxon>
    </lineage>
</organism>
<sequence length="199" mass="23465">MAAPLLLRGLPLLRLRMHLQQRHRVPAAGLLGLVQRPLCSSPCEKTPSEEATKTVELLRVKEPTKLFDRIDDPDDHRKWRDKEEEILRDIEPVILLTKEILHSDRYMDGERLRAEDEKVVVERLLAYHPHSEDKIGCGLDSIMVDRHPQFRHSRCLFVVRTDGGWIDFSYQKCIRQYIRNKYPPYASRFIREHYKRSSG</sequence>
<dbReference type="Pfam" id="PF11523">
    <property type="entry name" value="DUF3223"/>
    <property type="match status" value="1"/>
</dbReference>
<name>A0A7C8Z0P6_OPUST</name>
<keyword evidence="4" id="KW-0809">Transit peptide</keyword>